<protein>
    <submittedName>
        <fullName evidence="2">Uncharacterized protein</fullName>
    </submittedName>
</protein>
<feature type="transmembrane region" description="Helical" evidence="1">
    <location>
        <begin position="37"/>
        <end position="60"/>
    </location>
</feature>
<dbReference type="EMBL" id="JBJHZX010000032">
    <property type="protein sequence ID" value="MFL0197547.1"/>
    <property type="molecule type" value="Genomic_DNA"/>
</dbReference>
<proteinExistence type="predicted"/>
<evidence type="ECO:0000256" key="1">
    <source>
        <dbReference type="SAM" id="Phobius"/>
    </source>
</evidence>
<feature type="transmembrane region" description="Helical" evidence="1">
    <location>
        <begin position="6"/>
        <end position="25"/>
    </location>
</feature>
<evidence type="ECO:0000313" key="3">
    <source>
        <dbReference type="Proteomes" id="UP001623660"/>
    </source>
</evidence>
<feature type="transmembrane region" description="Helical" evidence="1">
    <location>
        <begin position="66"/>
        <end position="85"/>
    </location>
</feature>
<keyword evidence="1" id="KW-0472">Membrane</keyword>
<sequence>MPLWLNVALQVLFITVLVVVLYKLLKSYVLYRFHPNKWVILALSIVAFFVPPVISAYFRYNLSGTIWQYISSAVFLMLFLWFVDLKNGLTYTKRKSSQSKDIKIRPKAKPNRVNKGKK</sequence>
<keyword evidence="1" id="KW-1133">Transmembrane helix</keyword>
<gene>
    <name evidence="2" type="ORF">ACJDU8_18550</name>
</gene>
<evidence type="ECO:0000313" key="2">
    <source>
        <dbReference type="EMBL" id="MFL0197547.1"/>
    </source>
</evidence>
<keyword evidence="1" id="KW-0812">Transmembrane</keyword>
<comment type="caution">
    <text evidence="2">The sequence shown here is derived from an EMBL/GenBank/DDBJ whole genome shotgun (WGS) entry which is preliminary data.</text>
</comment>
<keyword evidence="3" id="KW-1185">Reference proteome</keyword>
<reference evidence="2 3" key="1">
    <citation type="submission" date="2024-11" db="EMBL/GenBank/DDBJ databases">
        <authorList>
            <person name="Heng Y.C."/>
            <person name="Lim A.C.H."/>
            <person name="Lee J.K.Y."/>
            <person name="Kittelmann S."/>
        </authorList>
    </citation>
    <scope>NUCLEOTIDE SEQUENCE [LARGE SCALE GENOMIC DNA]</scope>
    <source>
        <strain evidence="2 3">WILCCON 0269</strain>
    </source>
</reference>
<dbReference type="Proteomes" id="UP001623660">
    <property type="component" value="Unassembled WGS sequence"/>
</dbReference>
<organism evidence="2 3">
    <name type="scientific">Candidatus Clostridium eludens</name>
    <dbReference type="NCBI Taxonomy" id="3381663"/>
    <lineage>
        <taxon>Bacteria</taxon>
        <taxon>Bacillati</taxon>
        <taxon>Bacillota</taxon>
        <taxon>Clostridia</taxon>
        <taxon>Eubacteriales</taxon>
        <taxon>Clostridiaceae</taxon>
        <taxon>Clostridium</taxon>
    </lineage>
</organism>
<dbReference type="RefSeq" id="WP_406793652.1">
    <property type="nucleotide sequence ID" value="NZ_JBJHZX010000032.1"/>
</dbReference>
<name>A0ABW8SNA4_9CLOT</name>
<accession>A0ABW8SNA4</accession>